<evidence type="ECO:0000259" key="4">
    <source>
        <dbReference type="Pfam" id="PF00535"/>
    </source>
</evidence>
<dbReference type="PANTHER" id="PTHR43179">
    <property type="entry name" value="RHAMNOSYLTRANSFERASE WBBL"/>
    <property type="match status" value="1"/>
</dbReference>
<reference evidence="6" key="1">
    <citation type="journal article" date="2019" name="Int. J. Syst. Evol. Microbiol.">
        <title>The Global Catalogue of Microorganisms (GCM) 10K type strain sequencing project: providing services to taxonomists for standard genome sequencing and annotation.</title>
        <authorList>
            <consortium name="The Broad Institute Genomics Platform"/>
            <consortium name="The Broad Institute Genome Sequencing Center for Infectious Disease"/>
            <person name="Wu L."/>
            <person name="Ma J."/>
        </authorList>
    </citation>
    <scope>NUCLEOTIDE SEQUENCE [LARGE SCALE GENOMIC DNA]</scope>
    <source>
        <strain evidence="6">CECT 7956</strain>
    </source>
</reference>
<dbReference type="RefSeq" id="WP_379836388.1">
    <property type="nucleotide sequence ID" value="NZ_JBHRYQ010000001.1"/>
</dbReference>
<dbReference type="CDD" id="cd04186">
    <property type="entry name" value="GT_2_like_c"/>
    <property type="match status" value="1"/>
</dbReference>
<dbReference type="EMBL" id="JBHRYQ010000001">
    <property type="protein sequence ID" value="MFC3810336.1"/>
    <property type="molecule type" value="Genomic_DNA"/>
</dbReference>
<dbReference type="Gene3D" id="3.90.550.10">
    <property type="entry name" value="Spore Coat Polysaccharide Biosynthesis Protein SpsA, Chain A"/>
    <property type="match status" value="1"/>
</dbReference>
<dbReference type="SUPFAM" id="SSF53448">
    <property type="entry name" value="Nucleotide-diphospho-sugar transferases"/>
    <property type="match status" value="1"/>
</dbReference>
<dbReference type="InterPro" id="IPR029044">
    <property type="entry name" value="Nucleotide-diphossugar_trans"/>
</dbReference>
<evidence type="ECO:0000256" key="3">
    <source>
        <dbReference type="ARBA" id="ARBA00022679"/>
    </source>
</evidence>
<name>A0ABV7YW69_9BACT</name>
<gene>
    <name evidence="5" type="ORF">ACFOOI_06725</name>
</gene>
<feature type="domain" description="Glycosyltransferase 2-like" evidence="4">
    <location>
        <begin position="6"/>
        <end position="181"/>
    </location>
</feature>
<evidence type="ECO:0000313" key="5">
    <source>
        <dbReference type="EMBL" id="MFC3810336.1"/>
    </source>
</evidence>
<evidence type="ECO:0000313" key="6">
    <source>
        <dbReference type="Proteomes" id="UP001595616"/>
    </source>
</evidence>
<keyword evidence="6" id="KW-1185">Reference proteome</keyword>
<dbReference type="GO" id="GO:0016757">
    <property type="term" value="F:glycosyltransferase activity"/>
    <property type="evidence" value="ECO:0007669"/>
    <property type="project" value="UniProtKB-KW"/>
</dbReference>
<protein>
    <submittedName>
        <fullName evidence="5">Glycosyltransferase family 2 protein</fullName>
        <ecNumber evidence="5">2.4.-.-</ecNumber>
    </submittedName>
</protein>
<accession>A0ABV7YW69</accession>
<organism evidence="5 6">
    <name type="scientific">Lacihabitans lacunae</name>
    <dbReference type="NCBI Taxonomy" id="1028214"/>
    <lineage>
        <taxon>Bacteria</taxon>
        <taxon>Pseudomonadati</taxon>
        <taxon>Bacteroidota</taxon>
        <taxon>Cytophagia</taxon>
        <taxon>Cytophagales</taxon>
        <taxon>Leadbetterellaceae</taxon>
        <taxon>Lacihabitans</taxon>
    </lineage>
</organism>
<comment type="similarity">
    <text evidence="1">Belongs to the glycosyltransferase 2 family.</text>
</comment>
<comment type="caution">
    <text evidence="5">The sequence shown here is derived from an EMBL/GenBank/DDBJ whole genome shotgun (WGS) entry which is preliminary data.</text>
</comment>
<dbReference type="InterPro" id="IPR001173">
    <property type="entry name" value="Glyco_trans_2-like"/>
</dbReference>
<keyword evidence="2 5" id="KW-0328">Glycosyltransferase</keyword>
<sequence>MLKTAVVILNYNGKAFLEQFLPSVCSNCPSGSVFIIDNHSTDNSINFLECNYPQIEIIRLPANFGFAGGYNQGLAQIEAENFALINSDVELTTNWLIPLEQILDSNPNVAAVQPKILDFNNKSKFEYAGAAGGFLDVLGYPFCRGRIFDEVETDQKQYEQTNPIFWATGACFFVRSKVFNDLRGFDARFFAHMEEIDLCWRIQNKGFEILYTPESTVYHVGGGTLHKSNPFKTYLNFRNNLAMLFKNLPFVWLVPILFTRMILDGISSLKFLKAGEYANIWAIIKAHFGFYKMIPYLIQKRNGSFLGFKKLHKTSIVWDYFVKGKKTFNQL</sequence>
<dbReference type="EC" id="2.4.-.-" evidence="5"/>
<evidence type="ECO:0000256" key="1">
    <source>
        <dbReference type="ARBA" id="ARBA00006739"/>
    </source>
</evidence>
<evidence type="ECO:0000256" key="2">
    <source>
        <dbReference type="ARBA" id="ARBA00022676"/>
    </source>
</evidence>
<dbReference type="PANTHER" id="PTHR43179:SF12">
    <property type="entry name" value="GALACTOFURANOSYLTRANSFERASE GLFT2"/>
    <property type="match status" value="1"/>
</dbReference>
<proteinExistence type="inferred from homology"/>
<dbReference type="Pfam" id="PF00535">
    <property type="entry name" value="Glycos_transf_2"/>
    <property type="match status" value="1"/>
</dbReference>
<keyword evidence="3 5" id="KW-0808">Transferase</keyword>
<dbReference type="Proteomes" id="UP001595616">
    <property type="component" value="Unassembled WGS sequence"/>
</dbReference>